<dbReference type="Proteomes" id="UP001054821">
    <property type="component" value="Chromosome 6"/>
</dbReference>
<comment type="caution">
    <text evidence="7">The sequence shown here is derived from an EMBL/GenBank/DDBJ whole genome shotgun (WGS) entry which is preliminary data.</text>
</comment>
<evidence type="ECO:0000256" key="4">
    <source>
        <dbReference type="ARBA" id="ARBA00023136"/>
    </source>
</evidence>
<keyword evidence="3" id="KW-0808">Transferase</keyword>
<keyword evidence="5" id="KW-0325">Glycoprotein</keyword>
<reference evidence="7 8" key="1">
    <citation type="journal article" date="2022" name="G3 (Bethesda)">
        <title>Whole-genome sequence and methylome profiling of the almond [Prunus dulcis (Mill.) D.A. Webb] cultivar 'Nonpareil'.</title>
        <authorList>
            <person name="D'Amico-Willman K.M."/>
            <person name="Ouma W.Z."/>
            <person name="Meulia T."/>
            <person name="Sideli G.M."/>
            <person name="Gradziel T.M."/>
            <person name="Fresnedo-Ramirez J."/>
        </authorList>
    </citation>
    <scope>NUCLEOTIDE SEQUENCE [LARGE SCALE GENOMIC DNA]</scope>
    <source>
        <strain evidence="7">Clone GOH B32 T37-40</strain>
    </source>
</reference>
<name>A0AAD4YWF5_PRUDU</name>
<dbReference type="InterPro" id="IPR003406">
    <property type="entry name" value="Glyco_trans_14"/>
</dbReference>
<dbReference type="AlphaFoldDB" id="A0AAD4YWF5"/>
<comment type="subcellular location">
    <subcellularLocation>
        <location evidence="1">Membrane</location>
        <topology evidence="1">Single-pass type II membrane protein</topology>
    </subcellularLocation>
</comment>
<evidence type="ECO:0000256" key="3">
    <source>
        <dbReference type="ARBA" id="ARBA00022679"/>
    </source>
</evidence>
<keyword evidence="6" id="KW-0732">Signal</keyword>
<evidence type="ECO:0000256" key="5">
    <source>
        <dbReference type="ARBA" id="ARBA00023180"/>
    </source>
</evidence>
<organism evidence="7 8">
    <name type="scientific">Prunus dulcis</name>
    <name type="common">Almond</name>
    <name type="synonym">Amygdalus dulcis</name>
    <dbReference type="NCBI Taxonomy" id="3755"/>
    <lineage>
        <taxon>Eukaryota</taxon>
        <taxon>Viridiplantae</taxon>
        <taxon>Streptophyta</taxon>
        <taxon>Embryophyta</taxon>
        <taxon>Tracheophyta</taxon>
        <taxon>Spermatophyta</taxon>
        <taxon>Magnoliopsida</taxon>
        <taxon>eudicotyledons</taxon>
        <taxon>Gunneridae</taxon>
        <taxon>Pentapetalae</taxon>
        <taxon>rosids</taxon>
        <taxon>fabids</taxon>
        <taxon>Rosales</taxon>
        <taxon>Rosaceae</taxon>
        <taxon>Amygdaloideae</taxon>
        <taxon>Amygdaleae</taxon>
        <taxon>Prunus</taxon>
    </lineage>
</organism>
<feature type="signal peptide" evidence="6">
    <location>
        <begin position="1"/>
        <end position="20"/>
    </location>
</feature>
<evidence type="ECO:0008006" key="9">
    <source>
        <dbReference type="Google" id="ProtNLM"/>
    </source>
</evidence>
<dbReference type="PANTHER" id="PTHR31042:SF140">
    <property type="entry name" value="CORE-2_I-BRANCHING BETA-1,6-N-ACETYLGLUCOSAMINYLTRANSFERASE FAMILY PROTEIN"/>
    <property type="match status" value="1"/>
</dbReference>
<sequence>MFSSTPFLVSFLLLLSLSLLFLFAPRFLPPSRPPIPISASDELDDQILFNRALNPNPRKPKPTFSHLALDSKSSKPKIAFLFLTNSDLHFAPLWSLFFSKTNSNLYNIYVHADPAANVTLPPGTVFHNRLVPSKRTYRASATLISATRRLLASAVIDDPANLFFAVLSQYCVPLHSFRYVYNSLFFSTTFDLTRPATGSDAELAQMGLKVRPKSFIEILSKSASLWKRYSARGRFAMMPEVPFEQFRVGSQFFLLTRRHALVVLKDRALWRKFRMPCYREDQCYPEEHYFPTLLSMADPDGLTRYSLTRVNWTGTVKGHPYTYLPGEVSAELIHRLRKSNLSGVVPVREEVLAGLLETLVGFGREGHFPGLRFCSFTLVKRKKPVKMLFSEGEIPTESFPLEQDNIKREKNLYITGCYPQPLTFGQKVEEKEKPQTSLPPTSVKVLKGEAKQARQDWPRLVLAGWNALLMWWMHPCTCRPHESNHKNQRR</sequence>
<keyword evidence="4" id="KW-0472">Membrane</keyword>
<accession>A0AAD4YWF5</accession>
<gene>
    <name evidence="7" type="ORF">L3X38_032240</name>
</gene>
<dbReference type="PANTHER" id="PTHR31042">
    <property type="entry name" value="CORE-2/I-BRANCHING BETA-1,6-N-ACETYLGLUCOSAMINYLTRANSFERASE FAMILY PROTEIN-RELATED"/>
    <property type="match status" value="1"/>
</dbReference>
<dbReference type="GO" id="GO:0016757">
    <property type="term" value="F:glycosyltransferase activity"/>
    <property type="evidence" value="ECO:0007669"/>
    <property type="project" value="UniProtKB-KW"/>
</dbReference>
<evidence type="ECO:0000313" key="8">
    <source>
        <dbReference type="Proteomes" id="UP001054821"/>
    </source>
</evidence>
<evidence type="ECO:0000256" key="6">
    <source>
        <dbReference type="SAM" id="SignalP"/>
    </source>
</evidence>
<keyword evidence="2" id="KW-0328">Glycosyltransferase</keyword>
<keyword evidence="8" id="KW-1185">Reference proteome</keyword>
<evidence type="ECO:0000256" key="2">
    <source>
        <dbReference type="ARBA" id="ARBA00022676"/>
    </source>
</evidence>
<dbReference type="InterPro" id="IPR044174">
    <property type="entry name" value="BC10-like"/>
</dbReference>
<evidence type="ECO:0000313" key="7">
    <source>
        <dbReference type="EMBL" id="KAI5323168.1"/>
    </source>
</evidence>
<dbReference type="GO" id="GO:0016020">
    <property type="term" value="C:membrane"/>
    <property type="evidence" value="ECO:0007669"/>
    <property type="project" value="UniProtKB-SubCell"/>
</dbReference>
<proteinExistence type="predicted"/>
<dbReference type="Pfam" id="PF02485">
    <property type="entry name" value="Branch"/>
    <property type="match status" value="2"/>
</dbReference>
<dbReference type="EMBL" id="JAJFAZ020000006">
    <property type="protein sequence ID" value="KAI5323168.1"/>
    <property type="molecule type" value="Genomic_DNA"/>
</dbReference>
<evidence type="ECO:0000256" key="1">
    <source>
        <dbReference type="ARBA" id="ARBA00004606"/>
    </source>
</evidence>
<feature type="chain" id="PRO_5042278482" description="Core-2/I-branching beta-1,6-N-acetylglucosaminyltransferase family protein" evidence="6">
    <location>
        <begin position="21"/>
        <end position="490"/>
    </location>
</feature>
<protein>
    <recommendedName>
        <fullName evidence="9">Core-2/I-branching beta-1,6-N-acetylglucosaminyltransferase family protein</fullName>
    </recommendedName>
</protein>